<feature type="compositionally biased region" description="Polar residues" evidence="1">
    <location>
        <begin position="66"/>
        <end position="80"/>
    </location>
</feature>
<dbReference type="Proteomes" id="UP001610446">
    <property type="component" value="Unassembled WGS sequence"/>
</dbReference>
<reference evidence="2 3" key="1">
    <citation type="submission" date="2024-07" db="EMBL/GenBank/DDBJ databases">
        <title>Section-level genome sequencing and comparative genomics of Aspergillus sections Usti and Cavernicolus.</title>
        <authorList>
            <consortium name="Lawrence Berkeley National Laboratory"/>
            <person name="Nybo J.L."/>
            <person name="Vesth T.C."/>
            <person name="Theobald S."/>
            <person name="Frisvad J.C."/>
            <person name="Larsen T.O."/>
            <person name="Kjaerboelling I."/>
            <person name="Rothschild-Mancinelli K."/>
            <person name="Lyhne E.K."/>
            <person name="Kogle M.E."/>
            <person name="Barry K."/>
            <person name="Clum A."/>
            <person name="Na H."/>
            <person name="Ledsgaard L."/>
            <person name="Lin J."/>
            <person name="Lipzen A."/>
            <person name="Kuo A."/>
            <person name="Riley R."/>
            <person name="Mondo S."/>
            <person name="Labutti K."/>
            <person name="Haridas S."/>
            <person name="Pangalinan J."/>
            <person name="Salamov A.A."/>
            <person name="Simmons B.A."/>
            <person name="Magnuson J.K."/>
            <person name="Chen J."/>
            <person name="Drula E."/>
            <person name="Henrissat B."/>
            <person name="Wiebenga A."/>
            <person name="Lubbers R.J."/>
            <person name="Gomes A.C."/>
            <person name="Makela M.R."/>
            <person name="Stajich J."/>
            <person name="Grigoriev I.V."/>
            <person name="Mortensen U.H."/>
            <person name="De Vries R.P."/>
            <person name="Baker S.E."/>
            <person name="Andersen M.R."/>
        </authorList>
    </citation>
    <scope>NUCLEOTIDE SEQUENCE [LARGE SCALE GENOMIC DNA]</scope>
    <source>
        <strain evidence="2 3">CBS 123904</strain>
    </source>
</reference>
<sequence length="97" mass="10065">MTQSSLTKEVVKLARLSNLQNGLPPAMRTLPVAAIVAGGLLSKITGTSNAVEERMLGAADMIALENPSSGDSMLSPQQAANVGEEQAQPRETSNTTT</sequence>
<name>A0ABR4JR99_9EURO</name>
<evidence type="ECO:0000313" key="2">
    <source>
        <dbReference type="EMBL" id="KAL2842545.1"/>
    </source>
</evidence>
<gene>
    <name evidence="2" type="ORF">BJY01DRAFT_200619</name>
</gene>
<comment type="caution">
    <text evidence="2">The sequence shown here is derived from an EMBL/GenBank/DDBJ whole genome shotgun (WGS) entry which is preliminary data.</text>
</comment>
<protein>
    <submittedName>
        <fullName evidence="2">Uncharacterized protein</fullName>
    </submittedName>
</protein>
<evidence type="ECO:0000256" key="1">
    <source>
        <dbReference type="SAM" id="MobiDB-lite"/>
    </source>
</evidence>
<proteinExistence type="predicted"/>
<evidence type="ECO:0000313" key="3">
    <source>
        <dbReference type="Proteomes" id="UP001610446"/>
    </source>
</evidence>
<organism evidence="2 3">
    <name type="scientific">Aspergillus pseudoustus</name>
    <dbReference type="NCBI Taxonomy" id="1810923"/>
    <lineage>
        <taxon>Eukaryota</taxon>
        <taxon>Fungi</taxon>
        <taxon>Dikarya</taxon>
        <taxon>Ascomycota</taxon>
        <taxon>Pezizomycotina</taxon>
        <taxon>Eurotiomycetes</taxon>
        <taxon>Eurotiomycetidae</taxon>
        <taxon>Eurotiales</taxon>
        <taxon>Aspergillaceae</taxon>
        <taxon>Aspergillus</taxon>
        <taxon>Aspergillus subgen. Nidulantes</taxon>
    </lineage>
</organism>
<accession>A0ABR4JR99</accession>
<feature type="region of interest" description="Disordered" evidence="1">
    <location>
        <begin position="65"/>
        <end position="97"/>
    </location>
</feature>
<dbReference type="EMBL" id="JBFXLU010000098">
    <property type="protein sequence ID" value="KAL2842545.1"/>
    <property type="molecule type" value="Genomic_DNA"/>
</dbReference>
<keyword evidence="3" id="KW-1185">Reference proteome</keyword>